<dbReference type="PANTHER" id="PTHR10903">
    <property type="entry name" value="GTPASE, IMAP FAMILY MEMBER-RELATED"/>
    <property type="match status" value="1"/>
</dbReference>
<reference evidence="4 5" key="2">
    <citation type="submission" date="2017-10" db="EMBL/GenBank/DDBJ databases">
        <title>Extensive intraspecific genome diversity in a model arbuscular mycorrhizal fungus.</title>
        <authorList>
            <person name="Chen E.C.H."/>
            <person name="Morin E."/>
            <person name="Baudet D."/>
            <person name="Noel J."/>
            <person name="Ndikumana S."/>
            <person name="Charron P."/>
            <person name="St-Onge C."/>
            <person name="Giorgi J."/>
            <person name="Grigoriev I.V."/>
            <person name="Roux C."/>
            <person name="Martin F.M."/>
            <person name="Corradi N."/>
        </authorList>
    </citation>
    <scope>NUCLEOTIDE SEQUENCE [LARGE SCALE GENOMIC DNA]</scope>
    <source>
        <strain evidence="4 5">C2</strain>
    </source>
</reference>
<dbReference type="EMBL" id="LLXL01003083">
    <property type="protein sequence ID" value="PKK59359.1"/>
    <property type="molecule type" value="Genomic_DNA"/>
</dbReference>
<proteinExistence type="predicted"/>
<dbReference type="InterPro" id="IPR006703">
    <property type="entry name" value="G_AIG1"/>
</dbReference>
<evidence type="ECO:0000313" key="4">
    <source>
        <dbReference type="EMBL" id="PKK59359.1"/>
    </source>
</evidence>
<dbReference type="GO" id="GO:0005525">
    <property type="term" value="F:GTP binding"/>
    <property type="evidence" value="ECO:0007669"/>
    <property type="project" value="UniProtKB-KW"/>
</dbReference>
<name>A0A2N1MCN7_9GLOM</name>
<evidence type="ECO:0000313" key="5">
    <source>
        <dbReference type="Proteomes" id="UP000233469"/>
    </source>
</evidence>
<evidence type="ECO:0000256" key="1">
    <source>
        <dbReference type="ARBA" id="ARBA00022741"/>
    </source>
</evidence>
<evidence type="ECO:0000259" key="3">
    <source>
        <dbReference type="Pfam" id="PF04548"/>
    </source>
</evidence>
<organism evidence="4 5">
    <name type="scientific">Rhizophagus irregularis</name>
    <dbReference type="NCBI Taxonomy" id="588596"/>
    <lineage>
        <taxon>Eukaryota</taxon>
        <taxon>Fungi</taxon>
        <taxon>Fungi incertae sedis</taxon>
        <taxon>Mucoromycota</taxon>
        <taxon>Glomeromycotina</taxon>
        <taxon>Glomeromycetes</taxon>
        <taxon>Glomerales</taxon>
        <taxon>Glomeraceae</taxon>
        <taxon>Rhizophagus</taxon>
    </lineage>
</organism>
<dbReference type="InterPro" id="IPR027417">
    <property type="entry name" value="P-loop_NTPase"/>
</dbReference>
<keyword evidence="1" id="KW-0547">Nucleotide-binding</keyword>
<dbReference type="Pfam" id="PF04548">
    <property type="entry name" value="AIG1"/>
    <property type="match status" value="1"/>
</dbReference>
<dbReference type="InterPro" id="IPR045058">
    <property type="entry name" value="GIMA/IAN/Toc"/>
</dbReference>
<dbReference type="PANTHER" id="PTHR10903:SF184">
    <property type="entry name" value="GTP-BINDING PROTEIN A"/>
    <property type="match status" value="1"/>
</dbReference>
<dbReference type="Proteomes" id="UP000233469">
    <property type="component" value="Unassembled WGS sequence"/>
</dbReference>
<protein>
    <recommendedName>
        <fullName evidence="3">AIG1-type G domain-containing protein</fullName>
    </recommendedName>
</protein>
<reference evidence="4 5" key="1">
    <citation type="submission" date="2016-04" db="EMBL/GenBank/DDBJ databases">
        <title>Genome analyses suggest a sexual origin of heterokaryosis in a supposedly ancient asexual fungus.</title>
        <authorList>
            <person name="Ropars J."/>
            <person name="Sedzielewska K."/>
            <person name="Noel J."/>
            <person name="Charron P."/>
            <person name="Farinelli L."/>
            <person name="Marton T."/>
            <person name="Kruger M."/>
            <person name="Pelin A."/>
            <person name="Brachmann A."/>
            <person name="Corradi N."/>
        </authorList>
    </citation>
    <scope>NUCLEOTIDE SEQUENCE [LARGE SCALE GENOMIC DNA]</scope>
    <source>
        <strain evidence="4 5">C2</strain>
    </source>
</reference>
<feature type="domain" description="AIG1-type G" evidence="3">
    <location>
        <begin position="9"/>
        <end position="132"/>
    </location>
</feature>
<sequence>MTELTEVKNLLLIGRTGGGKSTLGNVLTNKNVFIEGQGSTSTTKNFENDDFEWQDTKYRVFDTIGIDDTVLSTEVVFYKIAEGINALKGGINQVLFVIGGKITKEERNAFNMFYHILDTSRILRFTTLVRTRFPNFRNPDKCREDRDAIFKENEEMFNSFRKIIYVDNPSMDIDDEVEKATNKKKREDSRKILMDYLRDECQATFTLKCWDILSLKYSSYFGRVFEFKTKKKKGENDELLELELDNAKNELIQEIGSYLETEIPEIKVFARKNKRNNNKSSCLLL</sequence>
<dbReference type="VEuPathDB" id="FungiDB:FUN_008411"/>
<dbReference type="AlphaFoldDB" id="A0A2N1MCN7"/>
<dbReference type="Gene3D" id="3.40.50.300">
    <property type="entry name" value="P-loop containing nucleotide triphosphate hydrolases"/>
    <property type="match status" value="1"/>
</dbReference>
<dbReference type="SUPFAM" id="SSF52540">
    <property type="entry name" value="P-loop containing nucleoside triphosphate hydrolases"/>
    <property type="match status" value="1"/>
</dbReference>
<keyword evidence="2" id="KW-0342">GTP-binding</keyword>
<dbReference type="VEuPathDB" id="FungiDB:RhiirA1_408794"/>
<comment type="caution">
    <text evidence="4">The sequence shown here is derived from an EMBL/GenBank/DDBJ whole genome shotgun (WGS) entry which is preliminary data.</text>
</comment>
<dbReference type="VEuPathDB" id="FungiDB:RhiirFUN_026423"/>
<dbReference type="OrthoDB" id="2386367at2759"/>
<evidence type="ECO:0000256" key="2">
    <source>
        <dbReference type="ARBA" id="ARBA00023134"/>
    </source>
</evidence>
<gene>
    <name evidence="4" type="ORF">RhiirC2_762777</name>
</gene>
<accession>A0A2N1MCN7</accession>